<evidence type="ECO:0000256" key="1">
    <source>
        <dbReference type="ARBA" id="ARBA00008168"/>
    </source>
</evidence>
<comment type="function">
    <text evidence="2 3">Prevents the cell division inhibition by proteins MinC and MinD at internal division sites while permitting inhibition at polar sites. This ensures cell division at the proper site by restricting the formation of a division septum at the midpoint of the long axis of the cell.</text>
</comment>
<keyword evidence="3" id="KW-0131">Cell cycle</keyword>
<protein>
    <recommendedName>
        <fullName evidence="3">Cell division topological specificity factor</fullName>
    </recommendedName>
</protein>
<dbReference type="eggNOG" id="COG0851">
    <property type="taxonomic scope" value="Bacteria"/>
</dbReference>
<reference evidence="5" key="1">
    <citation type="submission" date="2010-05" db="EMBL/GenBank/DDBJ databases">
        <title>The complete genome of Truepera radiovictris DSM 17093.</title>
        <authorList>
            <consortium name="US DOE Joint Genome Institute (JGI-PGF)"/>
            <person name="Lucas S."/>
            <person name="Copeland A."/>
            <person name="Lapidus A."/>
            <person name="Glavina del Rio T."/>
            <person name="Dalin E."/>
            <person name="Tice H."/>
            <person name="Bruce D."/>
            <person name="Goodwin L."/>
            <person name="Pitluck S."/>
            <person name="Kyrpides N."/>
            <person name="Mavromatis K."/>
            <person name="Ovchinnikova G."/>
            <person name="Munk A.C."/>
            <person name="Detter J.C."/>
            <person name="Han C."/>
            <person name="Tapia R."/>
            <person name="Land M."/>
            <person name="Hauser L."/>
            <person name="Markowitz V."/>
            <person name="Cheng J.-F."/>
            <person name="Hugenholtz P."/>
            <person name="Woyke T."/>
            <person name="Wu D."/>
            <person name="Tindall B."/>
            <person name="Pomrenke H.G."/>
            <person name="Brambilla E."/>
            <person name="Klenk H.-P."/>
            <person name="Eisen J.A."/>
        </authorList>
    </citation>
    <scope>NUCLEOTIDE SEQUENCE [LARGE SCALE GENOMIC DNA]</scope>
    <source>
        <strain evidence="5">DSM 17093 / CIP 108686 / LMG 22925 / RQ-24</strain>
    </source>
</reference>
<dbReference type="InterPro" id="IPR005527">
    <property type="entry name" value="MinE"/>
</dbReference>
<dbReference type="RefSeq" id="WP_013176568.1">
    <property type="nucleotide sequence ID" value="NC_014221.1"/>
</dbReference>
<comment type="similarity">
    <text evidence="1 3">Belongs to the MinE family.</text>
</comment>
<evidence type="ECO:0000256" key="3">
    <source>
        <dbReference type="HAMAP-Rule" id="MF_00262"/>
    </source>
</evidence>
<dbReference type="Pfam" id="PF03776">
    <property type="entry name" value="MinE"/>
    <property type="match status" value="1"/>
</dbReference>
<dbReference type="GO" id="GO:0051301">
    <property type="term" value="P:cell division"/>
    <property type="evidence" value="ECO:0007669"/>
    <property type="project" value="UniProtKB-KW"/>
</dbReference>
<dbReference type="KEGG" id="tra:Trad_0045"/>
<dbReference type="HOGENOM" id="CLU_137929_1_2_0"/>
<evidence type="ECO:0000313" key="4">
    <source>
        <dbReference type="EMBL" id="ADI13188.1"/>
    </source>
</evidence>
<organism evidence="4 5">
    <name type="scientific">Truepera radiovictrix (strain DSM 17093 / CIP 108686 / LMG 22925 / RQ-24)</name>
    <dbReference type="NCBI Taxonomy" id="649638"/>
    <lineage>
        <taxon>Bacteria</taxon>
        <taxon>Thermotogati</taxon>
        <taxon>Deinococcota</taxon>
        <taxon>Deinococci</taxon>
        <taxon>Trueperales</taxon>
        <taxon>Trueperaceae</taxon>
        <taxon>Truepera</taxon>
    </lineage>
</organism>
<sequence length="79" mass="8946">MFGLFGRNRSKDTVKERLKLVLSYDRARLSPGKMDALKNELLEVISKYFPADETNYDVSLEQQGDRMVLVANLPAKPSA</sequence>
<proteinExistence type="inferred from homology"/>
<dbReference type="OrthoDB" id="71205at2"/>
<keyword evidence="5" id="KW-1185">Reference proteome</keyword>
<dbReference type="HAMAP" id="MF_00262">
    <property type="entry name" value="MinE"/>
    <property type="match status" value="1"/>
</dbReference>
<dbReference type="STRING" id="649638.Trad_0045"/>
<evidence type="ECO:0000256" key="2">
    <source>
        <dbReference type="ARBA" id="ARBA00025265"/>
    </source>
</evidence>
<dbReference type="EMBL" id="CP002049">
    <property type="protein sequence ID" value="ADI13188.1"/>
    <property type="molecule type" value="Genomic_DNA"/>
</dbReference>
<gene>
    <name evidence="3" type="primary">minE</name>
    <name evidence="4" type="ordered locus">Trad_0045</name>
</gene>
<dbReference type="GO" id="GO:0032955">
    <property type="term" value="P:regulation of division septum assembly"/>
    <property type="evidence" value="ECO:0007669"/>
    <property type="project" value="InterPro"/>
</dbReference>
<dbReference type="NCBIfam" id="TIGR01215">
    <property type="entry name" value="minE"/>
    <property type="match status" value="1"/>
</dbReference>
<dbReference type="InterPro" id="IPR036707">
    <property type="entry name" value="MinE_sf"/>
</dbReference>
<reference evidence="4 5" key="2">
    <citation type="journal article" date="2011" name="Stand. Genomic Sci.">
        <title>Complete genome sequence of Truepera radiovictrix type strain (RQ-24).</title>
        <authorList>
            <person name="Ivanova N."/>
            <person name="Rohde C."/>
            <person name="Munk C."/>
            <person name="Nolan M."/>
            <person name="Lucas S."/>
            <person name="Del Rio T.G."/>
            <person name="Tice H."/>
            <person name="Deshpande S."/>
            <person name="Cheng J.F."/>
            <person name="Tapia R."/>
            <person name="Han C."/>
            <person name="Goodwin L."/>
            <person name="Pitluck S."/>
            <person name="Liolios K."/>
            <person name="Mavromatis K."/>
            <person name="Mikhailova N."/>
            <person name="Pati A."/>
            <person name="Chen A."/>
            <person name="Palaniappan K."/>
            <person name="Land M."/>
            <person name="Hauser L."/>
            <person name="Chang Y.J."/>
            <person name="Jeffries C.D."/>
            <person name="Brambilla E."/>
            <person name="Rohde M."/>
            <person name="Goker M."/>
            <person name="Tindall B.J."/>
            <person name="Woyke T."/>
            <person name="Bristow J."/>
            <person name="Eisen J.A."/>
            <person name="Markowitz V."/>
            <person name="Hugenholtz P."/>
            <person name="Kyrpides N.C."/>
            <person name="Klenk H.P."/>
            <person name="Lapidus A."/>
        </authorList>
    </citation>
    <scope>NUCLEOTIDE SEQUENCE [LARGE SCALE GENOMIC DNA]</scope>
    <source>
        <strain evidence="5">DSM 17093 / CIP 108686 / LMG 22925 / RQ-24</strain>
    </source>
</reference>
<accession>D7CX64</accession>
<dbReference type="Proteomes" id="UP000000379">
    <property type="component" value="Chromosome"/>
</dbReference>
<evidence type="ECO:0000313" key="5">
    <source>
        <dbReference type="Proteomes" id="UP000000379"/>
    </source>
</evidence>
<keyword evidence="3 4" id="KW-0132">Cell division</keyword>
<name>D7CX64_TRURR</name>
<dbReference type="SUPFAM" id="SSF55229">
    <property type="entry name" value="Cell division protein MinE topological specificity domain"/>
    <property type="match status" value="1"/>
</dbReference>
<dbReference type="Gene3D" id="3.30.1070.10">
    <property type="entry name" value="Cell division topological specificity factor MinE"/>
    <property type="match status" value="1"/>
</dbReference>
<dbReference type="AlphaFoldDB" id="D7CX64"/>